<proteinExistence type="predicted"/>
<gene>
    <name evidence="1" type="ORF">PZE19_26215</name>
</gene>
<dbReference type="SUPFAM" id="SSF51556">
    <property type="entry name" value="Metallo-dependent hydrolases"/>
    <property type="match status" value="1"/>
</dbReference>
<reference evidence="1 2" key="1">
    <citation type="submission" date="2023-03" db="EMBL/GenBank/DDBJ databases">
        <title>Paludisphaera mucosa sp. nov. a novel planctomycete from northern fen.</title>
        <authorList>
            <person name="Ivanova A."/>
        </authorList>
    </citation>
    <scope>NUCLEOTIDE SEQUENCE [LARGE SCALE GENOMIC DNA]</scope>
    <source>
        <strain evidence="1 2">Pla2</strain>
    </source>
</reference>
<protein>
    <submittedName>
        <fullName evidence="1">Zn-dependent dipeptidase, microsomal dipeptidase</fullName>
    </submittedName>
</protein>
<dbReference type="EMBL" id="JARRAG010000002">
    <property type="protein sequence ID" value="MDG3007274.1"/>
    <property type="molecule type" value="Genomic_DNA"/>
</dbReference>
<evidence type="ECO:0000313" key="1">
    <source>
        <dbReference type="EMBL" id="MDG3007274.1"/>
    </source>
</evidence>
<accession>A0ABT6FID6</accession>
<dbReference type="Proteomes" id="UP001216907">
    <property type="component" value="Unassembled WGS sequence"/>
</dbReference>
<name>A0ABT6FID6_9BACT</name>
<organism evidence="1 2">
    <name type="scientific">Paludisphaera mucosa</name>
    <dbReference type="NCBI Taxonomy" id="3030827"/>
    <lineage>
        <taxon>Bacteria</taxon>
        <taxon>Pseudomonadati</taxon>
        <taxon>Planctomycetota</taxon>
        <taxon>Planctomycetia</taxon>
        <taxon>Isosphaerales</taxon>
        <taxon>Isosphaeraceae</taxon>
        <taxon>Paludisphaera</taxon>
    </lineage>
</organism>
<sequence>MRLIDLRCDWALQYAAESSQYDPAEYAEIPARLARLDGYLMGTSLAVLGSRRKPADWARQADPWHALGEMLAGYAAEFSGRLLHGPEDVARWRAEPQWGLCWGVLAVDGLDALIRTPADLDRLAGLFGRGVRLFGPVAGELGPAFLERLLELAPAGPGPRPALDLGGADARTVADVLDWFEADGARPQRLPLVHAAGDVDALGPDLVRRLRSLGATIGVSPRTSVEAFRGVVEGLAALPFRGRAGYEGIGVATDFLASDDVPPELDDVDKLVAWAVATFPVAGAPLLLAENARRLVLATAGAA</sequence>
<dbReference type="InterPro" id="IPR032466">
    <property type="entry name" value="Metal_Hydrolase"/>
</dbReference>
<dbReference type="RefSeq" id="WP_277863559.1">
    <property type="nucleotide sequence ID" value="NZ_JARRAG010000002.1"/>
</dbReference>
<comment type="caution">
    <text evidence="1">The sequence shown here is derived from an EMBL/GenBank/DDBJ whole genome shotgun (WGS) entry which is preliminary data.</text>
</comment>
<evidence type="ECO:0000313" key="2">
    <source>
        <dbReference type="Proteomes" id="UP001216907"/>
    </source>
</evidence>
<keyword evidence="2" id="KW-1185">Reference proteome</keyword>